<comment type="caution">
    <text evidence="2">The sequence shown here is derived from an EMBL/GenBank/DDBJ whole genome shotgun (WGS) entry which is preliminary data.</text>
</comment>
<dbReference type="SUPFAM" id="SSF51735">
    <property type="entry name" value="NAD(P)-binding Rossmann-fold domains"/>
    <property type="match status" value="1"/>
</dbReference>
<dbReference type="InterPro" id="IPR001509">
    <property type="entry name" value="Epimerase_deHydtase"/>
</dbReference>
<feature type="domain" description="NAD-dependent epimerase/dehydratase" evidence="1">
    <location>
        <begin position="4"/>
        <end position="226"/>
    </location>
</feature>
<evidence type="ECO:0000313" key="3">
    <source>
        <dbReference type="Proteomes" id="UP001597542"/>
    </source>
</evidence>
<name>A0ABW5I9D0_9PSEU</name>
<dbReference type="RefSeq" id="WP_344278895.1">
    <property type="nucleotide sequence ID" value="NZ_BAAAHV010000015.1"/>
</dbReference>
<dbReference type="PANTHER" id="PTHR48079">
    <property type="entry name" value="PROTEIN YEEZ"/>
    <property type="match status" value="1"/>
</dbReference>
<dbReference type="InterPro" id="IPR051783">
    <property type="entry name" value="NAD(P)-dependent_oxidoreduct"/>
</dbReference>
<keyword evidence="3" id="KW-1185">Reference proteome</keyword>
<organism evidence="2 3">
    <name type="scientific">Amycolatopsis albidoflavus</name>
    <dbReference type="NCBI Taxonomy" id="102226"/>
    <lineage>
        <taxon>Bacteria</taxon>
        <taxon>Bacillati</taxon>
        <taxon>Actinomycetota</taxon>
        <taxon>Actinomycetes</taxon>
        <taxon>Pseudonocardiales</taxon>
        <taxon>Pseudonocardiaceae</taxon>
        <taxon>Amycolatopsis</taxon>
    </lineage>
</organism>
<dbReference type="InterPro" id="IPR036291">
    <property type="entry name" value="NAD(P)-bd_dom_sf"/>
</dbReference>
<proteinExistence type="predicted"/>
<sequence>MDKVLVTGATGHLGANLTRRLLVDGAAVRVLLRPGGDETGVAGLDVERCPGDLRDEQAVRRAVRGCGRVYHCAARISTVSGGEREIYETNVTGTRHVLDSARAAGVERVVVTGSLGAIGRVVGKPSNEDVPFNPFEVHTAYTKTKVLVEQEMLRAVCQGLDAVMAVSCAILGPHDYFPSRMGRTLLKFAKGGLRAYIDGGFEFVTTTDIVAGHLLAMDKGRTGHKYLFGSGFRSMDELMALFADVTGRDRVPVKLPAALVSGVGRIASPLLGKLLPGREQLLTPAAVRLLTSRRRADCSKSMAELGFVPTSIEGAVRDAHEHFVRRGLLPAVAS</sequence>
<reference evidence="3" key="1">
    <citation type="journal article" date="2019" name="Int. J. Syst. Evol. Microbiol.">
        <title>The Global Catalogue of Microorganisms (GCM) 10K type strain sequencing project: providing services to taxonomists for standard genome sequencing and annotation.</title>
        <authorList>
            <consortium name="The Broad Institute Genomics Platform"/>
            <consortium name="The Broad Institute Genome Sequencing Center for Infectious Disease"/>
            <person name="Wu L."/>
            <person name="Ma J."/>
        </authorList>
    </citation>
    <scope>NUCLEOTIDE SEQUENCE [LARGE SCALE GENOMIC DNA]</scope>
    <source>
        <strain evidence="3">CGMCC 4.7638</strain>
    </source>
</reference>
<accession>A0ABW5I9D0</accession>
<evidence type="ECO:0000313" key="2">
    <source>
        <dbReference type="EMBL" id="MFD2485318.1"/>
    </source>
</evidence>
<protein>
    <submittedName>
        <fullName evidence="2">NAD-dependent epimerase/dehydratase family protein</fullName>
    </submittedName>
</protein>
<dbReference type="EMBL" id="JBHUKQ010000016">
    <property type="protein sequence ID" value="MFD2485318.1"/>
    <property type="molecule type" value="Genomic_DNA"/>
</dbReference>
<gene>
    <name evidence="2" type="ORF">ACFSUT_33960</name>
</gene>
<dbReference type="Pfam" id="PF01370">
    <property type="entry name" value="Epimerase"/>
    <property type="match status" value="1"/>
</dbReference>
<dbReference type="Proteomes" id="UP001597542">
    <property type="component" value="Unassembled WGS sequence"/>
</dbReference>
<dbReference type="PANTHER" id="PTHR48079:SF6">
    <property type="entry name" value="NAD(P)-BINDING DOMAIN-CONTAINING PROTEIN-RELATED"/>
    <property type="match status" value="1"/>
</dbReference>
<evidence type="ECO:0000259" key="1">
    <source>
        <dbReference type="Pfam" id="PF01370"/>
    </source>
</evidence>
<dbReference type="Gene3D" id="3.40.50.720">
    <property type="entry name" value="NAD(P)-binding Rossmann-like Domain"/>
    <property type="match status" value="1"/>
</dbReference>